<dbReference type="RefSeq" id="WP_311350515.1">
    <property type="nucleotide sequence ID" value="NZ_JAVRHR010000002.1"/>
</dbReference>
<proteinExistence type="predicted"/>
<evidence type="ECO:0000313" key="1">
    <source>
        <dbReference type="EMBL" id="MDT0606949.1"/>
    </source>
</evidence>
<comment type="caution">
    <text evidence="1">The sequence shown here is derived from an EMBL/GenBank/DDBJ whole genome shotgun (WGS) entry which is preliminary data.</text>
</comment>
<reference evidence="1 2" key="1">
    <citation type="submission" date="2023-09" db="EMBL/GenBank/DDBJ databases">
        <authorList>
            <person name="Rey-Velasco X."/>
        </authorList>
    </citation>
    <scope>NUCLEOTIDE SEQUENCE [LARGE SCALE GENOMIC DNA]</scope>
    <source>
        <strain evidence="1 2">F388</strain>
    </source>
</reference>
<gene>
    <name evidence="1" type="ORF">RM706_07905</name>
</gene>
<accession>A0ABU3A9U6</accession>
<keyword evidence="2" id="KW-1185">Reference proteome</keyword>
<dbReference type="EMBL" id="JAVRHR010000002">
    <property type="protein sequence ID" value="MDT0606949.1"/>
    <property type="molecule type" value="Genomic_DNA"/>
</dbReference>
<dbReference type="Proteomes" id="UP001255246">
    <property type="component" value="Unassembled WGS sequence"/>
</dbReference>
<evidence type="ECO:0000313" key="2">
    <source>
        <dbReference type="Proteomes" id="UP001255246"/>
    </source>
</evidence>
<organism evidence="1 2">
    <name type="scientific">Croceitalea rosinachiae</name>
    <dbReference type="NCBI Taxonomy" id="3075596"/>
    <lineage>
        <taxon>Bacteria</taxon>
        <taxon>Pseudomonadati</taxon>
        <taxon>Bacteroidota</taxon>
        <taxon>Flavobacteriia</taxon>
        <taxon>Flavobacteriales</taxon>
        <taxon>Flavobacteriaceae</taxon>
        <taxon>Croceitalea</taxon>
    </lineage>
</organism>
<protein>
    <submittedName>
        <fullName evidence="1">Uncharacterized protein</fullName>
    </submittedName>
</protein>
<name>A0ABU3A9U6_9FLAO</name>
<sequence>MLFRLVSYLNFLRYSTNQHDVHSPFVYNFVIKCLYSKPRESKKKLLDVALKTIKYFNFKSILIEKNESLKNELIKHYPKLSLGDRRSDLIYLQGPSLNDLSFMLFNKQIHNDTMLIVDDIHKNKENKRAWNTIIKLPEITVSINLFHCGVLFFRKEQMKEHFTIRI</sequence>